<gene>
    <name evidence="2" type="ORF">ST47_g4187</name>
</gene>
<feature type="compositionally biased region" description="Polar residues" evidence="1">
    <location>
        <begin position="216"/>
        <end position="225"/>
    </location>
</feature>
<name>A0A163G702_DIDRA</name>
<evidence type="ECO:0000313" key="2">
    <source>
        <dbReference type="EMBL" id="KZM24714.1"/>
    </source>
</evidence>
<dbReference type="Proteomes" id="UP000076837">
    <property type="component" value="Unassembled WGS sequence"/>
</dbReference>
<feature type="compositionally biased region" description="Basic and acidic residues" evidence="1">
    <location>
        <begin position="261"/>
        <end position="273"/>
    </location>
</feature>
<reference evidence="2 3" key="1">
    <citation type="journal article" date="2016" name="Sci. Rep.">
        <title>Draft genome sequencing and secretome analysis of fungal phytopathogen Ascochyta rabiei provides insight into the necrotrophic effector repertoire.</title>
        <authorList>
            <person name="Verma S."/>
            <person name="Gazara R.K."/>
            <person name="Nizam S."/>
            <person name="Parween S."/>
            <person name="Chattopadhyay D."/>
            <person name="Verma P.K."/>
        </authorList>
    </citation>
    <scope>NUCLEOTIDE SEQUENCE [LARGE SCALE GENOMIC DNA]</scope>
    <source>
        <strain evidence="2 3">ArDII</strain>
    </source>
</reference>
<keyword evidence="3" id="KW-1185">Reference proteome</keyword>
<dbReference type="EMBL" id="JYNV01000154">
    <property type="protein sequence ID" value="KZM24714.1"/>
    <property type="molecule type" value="Genomic_DNA"/>
</dbReference>
<evidence type="ECO:0000313" key="3">
    <source>
        <dbReference type="Proteomes" id="UP000076837"/>
    </source>
</evidence>
<proteinExistence type="predicted"/>
<dbReference type="AlphaFoldDB" id="A0A163G702"/>
<evidence type="ECO:0000256" key="1">
    <source>
        <dbReference type="SAM" id="MobiDB-lite"/>
    </source>
</evidence>
<feature type="region of interest" description="Disordered" evidence="1">
    <location>
        <begin position="204"/>
        <end position="225"/>
    </location>
</feature>
<organism evidence="2 3">
    <name type="scientific">Didymella rabiei</name>
    <name type="common">Chickpea ascochyta blight fungus</name>
    <name type="synonym">Mycosphaerella rabiei</name>
    <dbReference type="NCBI Taxonomy" id="5454"/>
    <lineage>
        <taxon>Eukaryota</taxon>
        <taxon>Fungi</taxon>
        <taxon>Dikarya</taxon>
        <taxon>Ascomycota</taxon>
        <taxon>Pezizomycotina</taxon>
        <taxon>Dothideomycetes</taxon>
        <taxon>Pleosporomycetidae</taxon>
        <taxon>Pleosporales</taxon>
        <taxon>Pleosporineae</taxon>
        <taxon>Didymellaceae</taxon>
        <taxon>Ascochyta</taxon>
    </lineage>
</organism>
<accession>A0A163G702</accession>
<sequence length="273" mass="30707">MDFSNTAFRAPPKVSEDTMSHANLVMACQWGWTSTPDSEHVQPLTSTAPQLAPATSFNNIRSKRFAPCQGRLYHQLLCSHRVRTDLVEDCGINCVEPFGTSTGPAFVCNECIQKEAIDIWEQRKVQHGASYPPIDQMSKEQYDLFFEERRALEAEFARDHKLYEMELKTNLRPTNICSAQEASREETEFAAELDSLSLAMMTSGDGAGQPHFAQSRGRSSLPSDASEQLHWTLNSLAIDRGSCGIEYSTSQSANGKPARRRLNEEELWKKPRE</sequence>
<comment type="caution">
    <text evidence="2">The sequence shown here is derived from an EMBL/GenBank/DDBJ whole genome shotgun (WGS) entry which is preliminary data.</text>
</comment>
<feature type="region of interest" description="Disordered" evidence="1">
    <location>
        <begin position="246"/>
        <end position="273"/>
    </location>
</feature>
<dbReference type="OrthoDB" id="3712212at2759"/>
<protein>
    <submittedName>
        <fullName evidence="2">Uncharacterized protein</fullName>
    </submittedName>
</protein>